<accession>A0A2K3Q8M6</accession>
<dbReference type="EMBL" id="NRSZ01001020">
    <property type="protein sequence ID" value="PNY23881.1"/>
    <property type="molecule type" value="Genomic_DNA"/>
</dbReference>
<feature type="compositionally biased region" description="Low complexity" evidence="1">
    <location>
        <begin position="98"/>
        <end position="131"/>
    </location>
</feature>
<feature type="non-terminal residue" evidence="2">
    <location>
        <position position="1"/>
    </location>
</feature>
<feature type="non-terminal residue" evidence="2">
    <location>
        <position position="318"/>
    </location>
</feature>
<name>A0A2K3Q8M6_9HYPO</name>
<organism evidence="2 3">
    <name type="scientific">Tolypocladium capitatum</name>
    <dbReference type="NCBI Taxonomy" id="45235"/>
    <lineage>
        <taxon>Eukaryota</taxon>
        <taxon>Fungi</taxon>
        <taxon>Dikarya</taxon>
        <taxon>Ascomycota</taxon>
        <taxon>Pezizomycotina</taxon>
        <taxon>Sordariomycetes</taxon>
        <taxon>Hypocreomycetidae</taxon>
        <taxon>Hypocreales</taxon>
        <taxon>Ophiocordycipitaceae</taxon>
        <taxon>Tolypocladium</taxon>
    </lineage>
</organism>
<feature type="compositionally biased region" description="Low complexity" evidence="1">
    <location>
        <begin position="195"/>
        <end position="210"/>
    </location>
</feature>
<comment type="caution">
    <text evidence="2">The sequence shown here is derived from an EMBL/GenBank/DDBJ whole genome shotgun (WGS) entry which is preliminary data.</text>
</comment>
<evidence type="ECO:0000313" key="2">
    <source>
        <dbReference type="EMBL" id="PNY23881.1"/>
    </source>
</evidence>
<sequence>LTPSQPRARPSPRGCRPSGTPASAPSASSTSTSSRRCASSSASTAWAARSRSAASPSATRTSTASSAPCATSSSRAACPCASRWCPTVARTAVTWPTSCARCSSRSRPSQMSCATSRSTSSRNSSPSSRKTATSRSQRPNRRPAPSAEPRRPGTRTVPSAASPDPTWPTRTPGRFPKWRALDPAPRRATFRLRASRTSTRSTARRPGASSCPDARRSASATTTSTPLAWVRTTPFEAPLSAAEACTPRSTTRSLADGEASAAAALGVTIRRPLPARAGIPSDPAAAAFLGSPGRGAAGATTARMEVEATAAILETVTS</sequence>
<proteinExistence type="predicted"/>
<evidence type="ECO:0000256" key="1">
    <source>
        <dbReference type="SAM" id="MobiDB-lite"/>
    </source>
</evidence>
<feature type="compositionally biased region" description="Low complexity" evidence="1">
    <location>
        <begin position="16"/>
        <end position="79"/>
    </location>
</feature>
<feature type="region of interest" description="Disordered" evidence="1">
    <location>
        <begin position="96"/>
        <end position="225"/>
    </location>
</feature>
<evidence type="ECO:0000313" key="3">
    <source>
        <dbReference type="Proteomes" id="UP000236621"/>
    </source>
</evidence>
<reference evidence="2 3" key="1">
    <citation type="submission" date="2017-08" db="EMBL/GenBank/DDBJ databases">
        <title>Harnessing the power of phylogenomics to disentangle the directionality and signatures of interkingdom host jumping in the parasitic fungal genus Tolypocladium.</title>
        <authorList>
            <person name="Quandt C.A."/>
            <person name="Patterson W."/>
            <person name="Spatafora J.W."/>
        </authorList>
    </citation>
    <scope>NUCLEOTIDE SEQUENCE [LARGE SCALE GENOMIC DNA]</scope>
    <source>
        <strain evidence="2 3">CBS 113982</strain>
    </source>
</reference>
<dbReference type="AlphaFoldDB" id="A0A2K3Q8M6"/>
<protein>
    <submittedName>
        <fullName evidence="2">Uncharacterized protein</fullName>
    </submittedName>
</protein>
<keyword evidence="3" id="KW-1185">Reference proteome</keyword>
<dbReference type="Proteomes" id="UP000236621">
    <property type="component" value="Unassembled WGS sequence"/>
</dbReference>
<gene>
    <name evidence="2" type="ORF">TCAP_06178</name>
</gene>
<feature type="region of interest" description="Disordered" evidence="1">
    <location>
        <begin position="1"/>
        <end position="79"/>
    </location>
</feature>